<evidence type="ECO:0000313" key="13">
    <source>
        <dbReference type="Proteomes" id="UP000007635"/>
    </source>
</evidence>
<feature type="chain" id="PRO_5043399762" description="Fibronectin type-III domain-containing protein" evidence="10">
    <location>
        <begin position="19"/>
        <end position="694"/>
    </location>
</feature>
<dbReference type="InterPro" id="IPR003961">
    <property type="entry name" value="FN3_dom"/>
</dbReference>
<dbReference type="Gene3D" id="2.60.40.10">
    <property type="entry name" value="Immunoglobulins"/>
    <property type="match status" value="4"/>
</dbReference>
<feature type="region of interest" description="Disordered" evidence="8">
    <location>
        <begin position="618"/>
        <end position="678"/>
    </location>
</feature>
<dbReference type="SUPFAM" id="SSF49265">
    <property type="entry name" value="Fibronectin type III"/>
    <property type="match status" value="3"/>
</dbReference>
<dbReference type="Ensembl" id="ENSGACT00000011026.2">
    <property type="protein sequence ID" value="ENSGACP00000011003.2"/>
    <property type="gene ID" value="ENSGACG00000008326.2"/>
</dbReference>
<dbReference type="CDD" id="cd00063">
    <property type="entry name" value="FN3"/>
    <property type="match status" value="2"/>
</dbReference>
<dbReference type="OMA" id="WHTKEDF"/>
<dbReference type="PANTHER" id="PTHR23037:SF41">
    <property type="entry name" value="COLONY STIMULATING FACTOR 2 RECEPTOR, BETA, LOW-AFFINITY (GRANULOCYTE-MACROPHAGE) PRECURSOR"/>
    <property type="match status" value="1"/>
</dbReference>
<evidence type="ECO:0000256" key="7">
    <source>
        <dbReference type="ARBA" id="ARBA00023180"/>
    </source>
</evidence>
<protein>
    <recommendedName>
        <fullName evidence="11">Fibronectin type-III domain-containing protein</fullName>
    </recommendedName>
</protein>
<evidence type="ECO:0000256" key="9">
    <source>
        <dbReference type="SAM" id="Phobius"/>
    </source>
</evidence>
<dbReference type="GO" id="GO:0009897">
    <property type="term" value="C:external side of plasma membrane"/>
    <property type="evidence" value="ECO:0007669"/>
    <property type="project" value="TreeGrafter"/>
</dbReference>
<evidence type="ECO:0000256" key="6">
    <source>
        <dbReference type="ARBA" id="ARBA00023170"/>
    </source>
</evidence>
<keyword evidence="13" id="KW-1185">Reference proteome</keyword>
<evidence type="ECO:0000256" key="2">
    <source>
        <dbReference type="ARBA" id="ARBA00022692"/>
    </source>
</evidence>
<dbReference type="GeneID" id="120828198"/>
<dbReference type="GO" id="GO:0016064">
    <property type="term" value="P:immunoglobulin mediated immune response"/>
    <property type="evidence" value="ECO:0007669"/>
    <property type="project" value="TreeGrafter"/>
</dbReference>
<dbReference type="GeneTree" id="ENSGT00940000156569"/>
<keyword evidence="2 9" id="KW-0812">Transmembrane</keyword>
<evidence type="ECO:0000256" key="8">
    <source>
        <dbReference type="SAM" id="MobiDB-lite"/>
    </source>
</evidence>
<dbReference type="RefSeq" id="XP_040047552.1">
    <property type="nucleotide sequence ID" value="XM_040191618.1"/>
</dbReference>
<evidence type="ECO:0000256" key="4">
    <source>
        <dbReference type="ARBA" id="ARBA00022989"/>
    </source>
</evidence>
<feature type="transmembrane region" description="Helical" evidence="9">
    <location>
        <begin position="438"/>
        <end position="458"/>
    </location>
</feature>
<organism evidence="12 13">
    <name type="scientific">Gasterosteus aculeatus aculeatus</name>
    <name type="common">three-spined stickleback</name>
    <dbReference type="NCBI Taxonomy" id="481459"/>
    <lineage>
        <taxon>Eukaryota</taxon>
        <taxon>Metazoa</taxon>
        <taxon>Chordata</taxon>
        <taxon>Craniata</taxon>
        <taxon>Vertebrata</taxon>
        <taxon>Euteleostomi</taxon>
        <taxon>Actinopterygii</taxon>
        <taxon>Neopterygii</taxon>
        <taxon>Teleostei</taxon>
        <taxon>Neoteleostei</taxon>
        <taxon>Acanthomorphata</taxon>
        <taxon>Eupercaria</taxon>
        <taxon>Perciformes</taxon>
        <taxon>Cottioidei</taxon>
        <taxon>Gasterosteales</taxon>
        <taxon>Gasterosteidae</taxon>
        <taxon>Gasterosteus</taxon>
    </lineage>
</organism>
<evidence type="ECO:0000256" key="10">
    <source>
        <dbReference type="SAM" id="SignalP"/>
    </source>
</evidence>
<dbReference type="SMART" id="SM00060">
    <property type="entry name" value="FN3"/>
    <property type="match status" value="2"/>
</dbReference>
<reference evidence="12" key="3">
    <citation type="submission" date="2025-09" db="UniProtKB">
        <authorList>
            <consortium name="Ensembl"/>
        </authorList>
    </citation>
    <scope>IDENTIFICATION</scope>
</reference>
<feature type="region of interest" description="Disordered" evidence="8">
    <location>
        <begin position="571"/>
        <end position="599"/>
    </location>
</feature>
<feature type="domain" description="Fibronectin type-III" evidence="11">
    <location>
        <begin position="137"/>
        <end position="231"/>
    </location>
</feature>
<dbReference type="PROSITE" id="PS50853">
    <property type="entry name" value="FN3"/>
    <property type="match status" value="2"/>
</dbReference>
<keyword evidence="6" id="KW-0675">Receptor</keyword>
<evidence type="ECO:0000259" key="11">
    <source>
        <dbReference type="PROSITE" id="PS50853"/>
    </source>
</evidence>
<name>G3P080_GASAC</name>
<accession>G3P080</accession>
<feature type="signal peptide" evidence="10">
    <location>
        <begin position="1"/>
        <end position="18"/>
    </location>
</feature>
<evidence type="ECO:0000256" key="5">
    <source>
        <dbReference type="ARBA" id="ARBA00023136"/>
    </source>
</evidence>
<evidence type="ECO:0000256" key="1">
    <source>
        <dbReference type="ARBA" id="ARBA00004479"/>
    </source>
</evidence>
<reference evidence="12" key="2">
    <citation type="submission" date="2025-08" db="UniProtKB">
        <authorList>
            <consortium name="Ensembl"/>
        </authorList>
    </citation>
    <scope>IDENTIFICATION</scope>
</reference>
<keyword evidence="4 9" id="KW-1133">Transmembrane helix</keyword>
<keyword evidence="3 10" id="KW-0732">Signal</keyword>
<dbReference type="RefSeq" id="XP_040047553.1">
    <property type="nucleotide sequence ID" value="XM_040191619.1"/>
</dbReference>
<sequence>MLLFWVLLWSVLLPLALSCAPHCCIAQESSGLQKTSPLLTSLKCHNDYESYVHCQWRELGNESLQLWFKTENDAKKCAPHSAGAQDGRRTSQCRYRTRAFSIGIKHTVFFVEDKALTPCSPVTHKPEDASLHLRTRPPVNVSTRGAGDGGRRLVWSSPYPSSSTLNISYQLSYRTDRRDDWTTENLTDTSVKLENRLLLPGRLYEARLRARASVAQWSVWSPEVTWRAEEGTVLVPSLHCVLDGEEAATCSWEVSREVDHYVTYQLACRHNRTAPSERCCANPTVSPDPGRAVLRYSCSLAVADPARLLVELLPERQAKTFHASKHIRPGAPQQVEVRQKDTNWMVEWVKPSTPSKVRLCYQVRYYSTQEQGSLVLLNISEGSKSLSILGTSLAPSRHYWVKVRSLVTGDSHYGGIPSEWTDPVEWTSQEATWSPTTLIYFTLSLFVAAVFLTIYFTVPACRRRAVLWVDSVPSPGKSKILSEIKSASNRTLMQGESMSICQVMRLDSVVSTCSSSAALLWPLDVGQKHLEQDEGCWECDNLPPRAEKDEHSDTSSMSFSGPYIFCQSSEANHESPDVRGGEKEGEEEPPSDGSPFPSPVMSALYGEGYVCLPGRSVSRSTQDLVSHSGAEGNSQRRDTAERDHRGPDDTEGPPEPGETASSSQNATSGPSPPWCQAQASGYCHLPAAFMSAAK</sequence>
<comment type="subcellular location">
    <subcellularLocation>
        <location evidence="1">Membrane</location>
        <topology evidence="1">Single-pass type I membrane protein</topology>
    </subcellularLocation>
</comment>
<dbReference type="PANTHER" id="PTHR23037">
    <property type="entry name" value="CYTOKINE RECEPTOR"/>
    <property type="match status" value="1"/>
</dbReference>
<dbReference type="Proteomes" id="UP000007635">
    <property type="component" value="Chromosome XI"/>
</dbReference>
<proteinExistence type="predicted"/>
<reference evidence="12 13" key="1">
    <citation type="journal article" date="2021" name="G3 (Bethesda)">
        <title>Improved contiguity of the threespine stickleback genome using long-read sequencing.</title>
        <authorList>
            <person name="Nath S."/>
            <person name="Shaw D.E."/>
            <person name="White M.A."/>
        </authorList>
    </citation>
    <scope>NUCLEOTIDE SEQUENCE [LARGE SCALE GENOMIC DNA]</scope>
    <source>
        <strain evidence="12 13">Lake Benthic</strain>
    </source>
</reference>
<keyword evidence="7" id="KW-0325">Glycoprotein</keyword>
<feature type="compositionally biased region" description="Polar residues" evidence="8">
    <location>
        <begin position="660"/>
        <end position="669"/>
    </location>
</feature>
<dbReference type="CTD" id="1439"/>
<dbReference type="Bgee" id="ENSGACG00000008326">
    <property type="expression patterns" value="Expressed in spleen and 2 other cell types or tissues"/>
</dbReference>
<feature type="compositionally biased region" description="Basic and acidic residues" evidence="8">
    <location>
        <begin position="571"/>
        <end position="583"/>
    </location>
</feature>
<dbReference type="eggNOG" id="ENOG502QUUN">
    <property type="taxonomic scope" value="Eukaryota"/>
</dbReference>
<evidence type="ECO:0000313" key="12">
    <source>
        <dbReference type="Ensembl" id="ENSGACP00000011003.2"/>
    </source>
</evidence>
<dbReference type="InterPro" id="IPR013783">
    <property type="entry name" value="Ig-like_fold"/>
</dbReference>
<keyword evidence="5 9" id="KW-0472">Membrane</keyword>
<evidence type="ECO:0000256" key="3">
    <source>
        <dbReference type="ARBA" id="ARBA00022729"/>
    </source>
</evidence>
<feature type="domain" description="Fibronectin type-III" evidence="11">
    <location>
        <begin position="328"/>
        <end position="430"/>
    </location>
</feature>
<dbReference type="RefSeq" id="XP_040047554.1">
    <property type="nucleotide sequence ID" value="XM_040191620.1"/>
</dbReference>
<dbReference type="InParanoid" id="G3P080"/>
<dbReference type="InterPro" id="IPR036116">
    <property type="entry name" value="FN3_sf"/>
</dbReference>
<dbReference type="STRING" id="69293.ENSGACP00000011003"/>
<dbReference type="KEGG" id="gat:120828198"/>
<dbReference type="GO" id="GO:0004896">
    <property type="term" value="F:cytokine receptor activity"/>
    <property type="evidence" value="ECO:0007669"/>
    <property type="project" value="TreeGrafter"/>
</dbReference>
<feature type="compositionally biased region" description="Basic and acidic residues" evidence="8">
    <location>
        <begin position="634"/>
        <end position="648"/>
    </location>
</feature>
<dbReference type="AlphaFoldDB" id="G3P080"/>